<name>A0A067CT48_SAPPC</name>
<dbReference type="Gene3D" id="2.40.50.140">
    <property type="entry name" value="Nucleic acid-binding proteins"/>
    <property type="match status" value="1"/>
</dbReference>
<evidence type="ECO:0000256" key="14">
    <source>
        <dbReference type="SAM" id="Phobius"/>
    </source>
</evidence>
<evidence type="ECO:0000313" key="17">
    <source>
        <dbReference type="Proteomes" id="UP000030745"/>
    </source>
</evidence>
<dbReference type="Proteomes" id="UP000030745">
    <property type="component" value="Unassembled WGS sequence"/>
</dbReference>
<keyword evidence="17" id="KW-1185">Reference proteome</keyword>
<evidence type="ECO:0000313" key="16">
    <source>
        <dbReference type="EMBL" id="KDO32435.1"/>
    </source>
</evidence>
<keyword evidence="2 12" id="KW-0235">DNA replication</keyword>
<evidence type="ECO:0000256" key="10">
    <source>
        <dbReference type="ARBA" id="ARBA00048432"/>
    </source>
</evidence>
<keyword evidence="14" id="KW-0472">Membrane</keyword>
<dbReference type="GO" id="GO:0016887">
    <property type="term" value="F:ATP hydrolysis activity"/>
    <property type="evidence" value="ECO:0007669"/>
    <property type="project" value="RHEA"/>
</dbReference>
<reference evidence="16 17" key="1">
    <citation type="journal article" date="2013" name="PLoS Genet.">
        <title>Distinctive expansion of potential virulence genes in the genome of the oomycete fish pathogen Saprolegnia parasitica.</title>
        <authorList>
            <person name="Jiang R.H."/>
            <person name="de Bruijn I."/>
            <person name="Haas B.J."/>
            <person name="Belmonte R."/>
            <person name="Lobach L."/>
            <person name="Christie J."/>
            <person name="van den Ackerveken G."/>
            <person name="Bottin A."/>
            <person name="Bulone V."/>
            <person name="Diaz-Moreno S.M."/>
            <person name="Dumas B."/>
            <person name="Fan L."/>
            <person name="Gaulin E."/>
            <person name="Govers F."/>
            <person name="Grenville-Briggs L.J."/>
            <person name="Horner N.R."/>
            <person name="Levin J.Z."/>
            <person name="Mammella M."/>
            <person name="Meijer H.J."/>
            <person name="Morris P."/>
            <person name="Nusbaum C."/>
            <person name="Oome S."/>
            <person name="Phillips A.J."/>
            <person name="van Rooyen D."/>
            <person name="Rzeszutek E."/>
            <person name="Saraiva M."/>
            <person name="Secombes C.J."/>
            <person name="Seidl M.F."/>
            <person name="Snel B."/>
            <person name="Stassen J.H."/>
            <person name="Sykes S."/>
            <person name="Tripathy S."/>
            <person name="van den Berg H."/>
            <person name="Vega-Arreguin J.C."/>
            <person name="Wawra S."/>
            <person name="Young S.K."/>
            <person name="Zeng Q."/>
            <person name="Dieguez-Uribeondo J."/>
            <person name="Russ C."/>
            <person name="Tyler B.M."/>
            <person name="van West P."/>
        </authorList>
    </citation>
    <scope>NUCLEOTIDE SEQUENCE [LARGE SCALE GENOMIC DNA]</scope>
    <source>
        <strain evidence="16 17">CBS 223.65</strain>
    </source>
</reference>
<comment type="catalytic activity">
    <reaction evidence="10">
        <text>ATP + H2O = ADP + phosphate + H(+)</text>
        <dbReference type="Rhea" id="RHEA:13065"/>
        <dbReference type="ChEBI" id="CHEBI:15377"/>
        <dbReference type="ChEBI" id="CHEBI:15378"/>
        <dbReference type="ChEBI" id="CHEBI:30616"/>
        <dbReference type="ChEBI" id="CHEBI:43474"/>
        <dbReference type="ChEBI" id="CHEBI:456216"/>
        <dbReference type="EC" id="3.6.4.12"/>
    </reaction>
    <physiologicalReaction direction="left-to-right" evidence="10">
        <dbReference type="Rhea" id="RHEA:13066"/>
    </physiologicalReaction>
</comment>
<dbReference type="SUPFAM" id="SSF52540">
    <property type="entry name" value="P-loop containing nucleoside triphosphate hydrolases"/>
    <property type="match status" value="1"/>
</dbReference>
<dbReference type="InterPro" id="IPR027417">
    <property type="entry name" value="P-loop_NTPase"/>
</dbReference>
<dbReference type="FunFam" id="3.40.50.300:FF:000288">
    <property type="entry name" value="DNA replication licensing factor MCM7"/>
    <property type="match status" value="1"/>
</dbReference>
<comment type="subcellular location">
    <subcellularLocation>
        <location evidence="1 12">Nucleus</location>
    </subcellularLocation>
</comment>
<dbReference type="CDD" id="cd17758">
    <property type="entry name" value="MCM7"/>
    <property type="match status" value="1"/>
</dbReference>
<dbReference type="GO" id="GO:0042555">
    <property type="term" value="C:MCM complex"/>
    <property type="evidence" value="ECO:0007669"/>
    <property type="project" value="InterPro"/>
</dbReference>
<dbReference type="Pfam" id="PF24901">
    <property type="entry name" value="WHD_MCM7"/>
    <property type="match status" value="1"/>
</dbReference>
<sequence>MHALMEDLAAAVAALPAASNEELLAEMAHHQAQLEPRRASDRTLLRSTQSQMVVVRCTLCVLYAWVFAFYLRGDHILEHSRKWTSMASYSNVPGFARNAQHVMPGLPRPGNSSQHVMPGLPSSSAASAPGANSGSTGTGGGGMAMAGFPNYLEEKEKCLHFLRNYVDSLSGARKYEDMLQEVADRQRTTITIALDDVLSFENDEDFVRNVMRNTRRYVSLFSDAVDDILPPPSRDISEAHDVLDVLRLHRVQEAATENDAPVDLATVFPPALMRRFELQLVPGVKTKPVPIREVKASKVGSLVRIKGMVTRVSNVKPLVIVATYTCEVCSFEVYQEVKSRNFNPLVQCPSEKCTVNKTNGRLLMQTKASKFQKFQEVKFQELPDQVPMGHIPRSLTVYLRGELTRSCEPGAIITICGIFLPLPYSPQRQMQVGLITETYLEAMHIINHKKRYSAMDASEDMETEVERLQESPELYSILSQSIAPEIYGHEDVKKALLLLMIGGVTKRMDEGMKVRGDINVLLMGDPGVAKSQLLKHIATVSPRGIYTTGKGSSGVGLTAAVVRDQITKEMTLEGGALVLADMGICCIDEFDKMEEGDRTAIHEVMEQQTVSIAKAGITTTLNARTSVLAAANPIYGRYNKKLTASQNINLPNALLSRFDLLFLILDTAQYDKDEALARHVTYVHRFCKNPEMAFDPVRSDVLRYFIAVAKQYVPAIPESLCSYIVEAYVTLRQQQDSANDAQTAMTARQLLSILRLSQALARLRFSSTVVTADVDEAIRLVYVSKSSLQDEEQGAHGRPKSSMDANSKIYRLILDFARDRGEMSVNYSDIEPIVIRKGYTNVQLKACIEQYETLQVLQWSENKTLLHFVT</sequence>
<dbReference type="STRING" id="695850.A0A067CT48"/>
<dbReference type="PRINTS" id="PR01663">
    <property type="entry name" value="MCMPROTEIN7"/>
</dbReference>
<organism evidence="16 17">
    <name type="scientific">Saprolegnia parasitica (strain CBS 223.65)</name>
    <dbReference type="NCBI Taxonomy" id="695850"/>
    <lineage>
        <taxon>Eukaryota</taxon>
        <taxon>Sar</taxon>
        <taxon>Stramenopiles</taxon>
        <taxon>Oomycota</taxon>
        <taxon>Saprolegniomycetes</taxon>
        <taxon>Saprolegniales</taxon>
        <taxon>Saprolegniaceae</taxon>
        <taxon>Saprolegnia</taxon>
    </lineage>
</organism>
<dbReference type="PROSITE" id="PS00847">
    <property type="entry name" value="MCM_1"/>
    <property type="match status" value="1"/>
</dbReference>
<proteinExistence type="inferred from homology"/>
<dbReference type="PANTHER" id="PTHR11630">
    <property type="entry name" value="DNA REPLICATION LICENSING FACTOR MCM FAMILY MEMBER"/>
    <property type="match status" value="1"/>
</dbReference>
<dbReference type="InterPro" id="IPR001208">
    <property type="entry name" value="MCM_dom"/>
</dbReference>
<evidence type="ECO:0000256" key="11">
    <source>
        <dbReference type="RuleBase" id="RU004070"/>
    </source>
</evidence>
<dbReference type="EMBL" id="KK583195">
    <property type="protein sequence ID" value="KDO32435.1"/>
    <property type="molecule type" value="Genomic_DNA"/>
</dbReference>
<dbReference type="SMART" id="SM00350">
    <property type="entry name" value="MCM"/>
    <property type="match status" value="1"/>
</dbReference>
<feature type="compositionally biased region" description="Low complexity" evidence="13">
    <location>
        <begin position="121"/>
        <end position="135"/>
    </location>
</feature>
<dbReference type="Gene3D" id="3.30.1640.10">
    <property type="entry name" value="mini-chromosome maintenance (MCM) complex, chain A, domain 1"/>
    <property type="match status" value="1"/>
</dbReference>
<evidence type="ECO:0000256" key="4">
    <source>
        <dbReference type="ARBA" id="ARBA00022801"/>
    </source>
</evidence>
<dbReference type="SUPFAM" id="SSF50249">
    <property type="entry name" value="Nucleic acid-binding proteins"/>
    <property type="match status" value="1"/>
</dbReference>
<feature type="transmembrane region" description="Helical" evidence="14">
    <location>
        <begin position="53"/>
        <end position="71"/>
    </location>
</feature>
<keyword evidence="14" id="KW-1133">Transmembrane helix</keyword>
<evidence type="ECO:0000256" key="7">
    <source>
        <dbReference type="ARBA" id="ARBA00023125"/>
    </source>
</evidence>
<keyword evidence="14" id="KW-0812">Transmembrane</keyword>
<dbReference type="GeneID" id="24142495"/>
<dbReference type="GO" id="GO:0006271">
    <property type="term" value="P:DNA strand elongation involved in DNA replication"/>
    <property type="evidence" value="ECO:0007669"/>
    <property type="project" value="TreeGrafter"/>
</dbReference>
<evidence type="ECO:0000256" key="6">
    <source>
        <dbReference type="ARBA" id="ARBA00022840"/>
    </source>
</evidence>
<dbReference type="InterPro" id="IPR031327">
    <property type="entry name" value="MCM"/>
</dbReference>
<dbReference type="FunFam" id="2.20.28.10:FF:000004">
    <property type="entry name" value="DNA replication licensing factor MCM7"/>
    <property type="match status" value="1"/>
</dbReference>
<keyword evidence="6 11" id="KW-0067">ATP-binding</keyword>
<dbReference type="Pfam" id="PF17855">
    <property type="entry name" value="MCM_lid"/>
    <property type="match status" value="1"/>
</dbReference>
<dbReference type="Pfam" id="PF00493">
    <property type="entry name" value="MCM"/>
    <property type="match status" value="1"/>
</dbReference>
<dbReference type="OrthoDB" id="3207464at2759"/>
<dbReference type="InterPro" id="IPR027925">
    <property type="entry name" value="MCM_N"/>
</dbReference>
<evidence type="ECO:0000256" key="3">
    <source>
        <dbReference type="ARBA" id="ARBA00022741"/>
    </source>
</evidence>
<dbReference type="KEGG" id="spar:SPRG_22112"/>
<evidence type="ECO:0000256" key="12">
    <source>
        <dbReference type="RuleBase" id="RU365012"/>
    </source>
</evidence>
<dbReference type="PANTHER" id="PTHR11630:SF26">
    <property type="entry name" value="DNA REPLICATION LICENSING FACTOR MCM7"/>
    <property type="match status" value="1"/>
</dbReference>
<gene>
    <name evidence="12" type="primary">MCM7</name>
    <name evidence="16" type="ORF">SPRG_22112</name>
</gene>
<dbReference type="InterPro" id="IPR033762">
    <property type="entry name" value="MCM_OB"/>
</dbReference>
<dbReference type="GO" id="GO:0006270">
    <property type="term" value="P:DNA replication initiation"/>
    <property type="evidence" value="ECO:0007669"/>
    <property type="project" value="InterPro"/>
</dbReference>
<keyword evidence="9 12" id="KW-0131">Cell cycle</keyword>
<dbReference type="InterPro" id="IPR012340">
    <property type="entry name" value="NA-bd_OB-fold"/>
</dbReference>
<dbReference type="GO" id="GO:0003697">
    <property type="term" value="F:single-stranded DNA binding"/>
    <property type="evidence" value="ECO:0007669"/>
    <property type="project" value="TreeGrafter"/>
</dbReference>
<dbReference type="InterPro" id="IPR041562">
    <property type="entry name" value="MCM_lid"/>
</dbReference>
<dbReference type="RefSeq" id="XP_012197071.1">
    <property type="nucleotide sequence ID" value="XM_012341681.1"/>
</dbReference>
<dbReference type="PROSITE" id="PS50051">
    <property type="entry name" value="MCM_2"/>
    <property type="match status" value="1"/>
</dbReference>
<keyword evidence="5 12" id="KW-0347">Helicase</keyword>
<dbReference type="GO" id="GO:0005634">
    <property type="term" value="C:nucleus"/>
    <property type="evidence" value="ECO:0007669"/>
    <property type="project" value="UniProtKB-SubCell"/>
</dbReference>
<dbReference type="Gene3D" id="3.40.50.300">
    <property type="entry name" value="P-loop containing nucleotide triphosphate hydrolases"/>
    <property type="match status" value="1"/>
</dbReference>
<dbReference type="GO" id="GO:0005524">
    <property type="term" value="F:ATP binding"/>
    <property type="evidence" value="ECO:0007669"/>
    <property type="project" value="UniProtKB-KW"/>
</dbReference>
<evidence type="ECO:0000256" key="1">
    <source>
        <dbReference type="ARBA" id="ARBA00004123"/>
    </source>
</evidence>
<dbReference type="Pfam" id="PF17207">
    <property type="entry name" value="MCM_OB"/>
    <property type="match status" value="1"/>
</dbReference>
<evidence type="ECO:0000256" key="13">
    <source>
        <dbReference type="SAM" id="MobiDB-lite"/>
    </source>
</evidence>
<dbReference type="Pfam" id="PF14551">
    <property type="entry name" value="MCM_N"/>
    <property type="match status" value="1"/>
</dbReference>
<comment type="function">
    <text evidence="12">Acts as component of the MCM2-7 complex (MCM complex) which is the replicative helicase essential for 'once per cell cycle' DNA replication initiation and elongation in eukaryotic cells. The active ATPase sites in the MCM2-7 ring are formed through the interaction surfaces of two neighboring subunits such that a critical structure of a conserved arginine finger motif is provided in trans relative to the ATP-binding site of the Walker A box of the adjacent subunit. The six ATPase active sites, however, are likely to contribute differentially to the complex helicase activity.</text>
</comment>
<dbReference type="InterPro" id="IPR018525">
    <property type="entry name" value="MCM_CS"/>
</dbReference>
<keyword evidence="7 11" id="KW-0238">DNA-binding</keyword>
<keyword evidence="3 11" id="KW-0547">Nucleotide-binding</keyword>
<dbReference type="AlphaFoldDB" id="A0A067CT48"/>
<dbReference type="VEuPathDB" id="FungiDB:SPRG_22112"/>
<dbReference type="PRINTS" id="PR01657">
    <property type="entry name" value="MCMFAMILY"/>
</dbReference>
<keyword evidence="8 12" id="KW-0539">Nucleus</keyword>
<dbReference type="GO" id="GO:0017116">
    <property type="term" value="F:single-stranded DNA helicase activity"/>
    <property type="evidence" value="ECO:0007669"/>
    <property type="project" value="TreeGrafter"/>
</dbReference>
<comment type="similarity">
    <text evidence="11">Belongs to the MCM family.</text>
</comment>
<protein>
    <recommendedName>
        <fullName evidence="12">DNA replication licensing factor MCM7</fullName>
        <ecNumber evidence="12">3.6.4.12</ecNumber>
    </recommendedName>
</protein>
<dbReference type="EC" id="3.6.4.12" evidence="12"/>
<feature type="domain" description="MCM C-terminal AAA(+) ATPase" evidence="15">
    <location>
        <begin position="474"/>
        <end position="680"/>
    </location>
</feature>
<accession>A0A067CT48</accession>
<dbReference type="InterPro" id="IPR008050">
    <property type="entry name" value="MCM7"/>
</dbReference>
<dbReference type="OMA" id="ISIHRAH"/>
<evidence type="ECO:0000256" key="2">
    <source>
        <dbReference type="ARBA" id="ARBA00022705"/>
    </source>
</evidence>
<evidence type="ECO:0000256" key="8">
    <source>
        <dbReference type="ARBA" id="ARBA00023242"/>
    </source>
</evidence>
<feature type="region of interest" description="Disordered" evidence="13">
    <location>
        <begin position="104"/>
        <end position="139"/>
    </location>
</feature>
<evidence type="ECO:0000259" key="15">
    <source>
        <dbReference type="PROSITE" id="PS50051"/>
    </source>
</evidence>
<dbReference type="GO" id="GO:0000727">
    <property type="term" value="P:double-strand break repair via break-induced replication"/>
    <property type="evidence" value="ECO:0007669"/>
    <property type="project" value="TreeGrafter"/>
</dbReference>
<keyword evidence="4 12" id="KW-0378">Hydrolase</keyword>
<evidence type="ECO:0000256" key="5">
    <source>
        <dbReference type="ARBA" id="ARBA00022806"/>
    </source>
</evidence>
<evidence type="ECO:0000256" key="9">
    <source>
        <dbReference type="ARBA" id="ARBA00023306"/>
    </source>
</evidence>